<organism evidence="2 3">
    <name type="scientific">Aphanothece hegewaldii CCALA 016</name>
    <dbReference type="NCBI Taxonomy" id="2107694"/>
    <lineage>
        <taxon>Bacteria</taxon>
        <taxon>Bacillati</taxon>
        <taxon>Cyanobacteriota</taxon>
        <taxon>Cyanophyceae</taxon>
        <taxon>Oscillatoriophycideae</taxon>
        <taxon>Chroococcales</taxon>
        <taxon>Aphanothecaceae</taxon>
        <taxon>Aphanothece</taxon>
    </lineage>
</organism>
<evidence type="ECO:0000256" key="1">
    <source>
        <dbReference type="SAM" id="Phobius"/>
    </source>
</evidence>
<reference evidence="2 3" key="1">
    <citation type="submission" date="2018-03" db="EMBL/GenBank/DDBJ databases">
        <title>The ancient ancestry and fast evolution of plastids.</title>
        <authorList>
            <person name="Moore K.R."/>
            <person name="Magnabosco C."/>
            <person name="Momper L."/>
            <person name="Gold D.A."/>
            <person name="Bosak T."/>
            <person name="Fournier G.P."/>
        </authorList>
    </citation>
    <scope>NUCLEOTIDE SEQUENCE [LARGE SCALE GENOMIC DNA]</scope>
    <source>
        <strain evidence="2 3">CCALA 016</strain>
    </source>
</reference>
<protein>
    <submittedName>
        <fullName evidence="2">Uncharacterized protein</fullName>
    </submittedName>
</protein>
<dbReference type="EMBL" id="PXOH01000086">
    <property type="protein sequence ID" value="PSF27585.1"/>
    <property type="molecule type" value="Genomic_DNA"/>
</dbReference>
<feature type="transmembrane region" description="Helical" evidence="1">
    <location>
        <begin position="6"/>
        <end position="27"/>
    </location>
</feature>
<keyword evidence="3" id="KW-1185">Reference proteome</keyword>
<keyword evidence="1" id="KW-1133">Transmembrane helix</keyword>
<proteinExistence type="predicted"/>
<reference evidence="2 3" key="2">
    <citation type="submission" date="2018-03" db="EMBL/GenBank/DDBJ databases">
        <authorList>
            <person name="Keele B.F."/>
        </authorList>
    </citation>
    <scope>NUCLEOTIDE SEQUENCE [LARGE SCALE GENOMIC DNA]</scope>
    <source>
        <strain evidence="2 3">CCALA 016</strain>
    </source>
</reference>
<evidence type="ECO:0000313" key="2">
    <source>
        <dbReference type="EMBL" id="PSF27585.1"/>
    </source>
</evidence>
<keyword evidence="1" id="KW-0472">Membrane</keyword>
<gene>
    <name evidence="2" type="ORF">C7H19_24950</name>
</gene>
<name>A0A2T1LQF9_9CHRO</name>
<dbReference type="Proteomes" id="UP000239001">
    <property type="component" value="Unassembled WGS sequence"/>
</dbReference>
<comment type="caution">
    <text evidence="2">The sequence shown here is derived from an EMBL/GenBank/DDBJ whole genome shotgun (WGS) entry which is preliminary data.</text>
</comment>
<evidence type="ECO:0000313" key="3">
    <source>
        <dbReference type="Proteomes" id="UP000239001"/>
    </source>
</evidence>
<feature type="transmembrane region" description="Helical" evidence="1">
    <location>
        <begin position="39"/>
        <end position="64"/>
    </location>
</feature>
<sequence length="81" mass="9086">MVQEDLTVLTMPTTIVSTIMIQSIFITSSAFRLREHQPMIILVQGMATILLMLVVEMILLMLVVEMIPLIAVTEMILLTVV</sequence>
<keyword evidence="1" id="KW-0812">Transmembrane</keyword>
<accession>A0A2T1LQF9</accession>
<dbReference type="AlphaFoldDB" id="A0A2T1LQF9"/>